<keyword evidence="2" id="KW-1185">Reference proteome</keyword>
<proteinExistence type="predicted"/>
<dbReference type="EMBL" id="BAAATA010000008">
    <property type="protein sequence ID" value="GAA2482931.1"/>
    <property type="molecule type" value="Genomic_DNA"/>
</dbReference>
<dbReference type="Proteomes" id="UP001501358">
    <property type="component" value="Unassembled WGS sequence"/>
</dbReference>
<gene>
    <name evidence="1" type="ORF">GCM10010406_19060</name>
</gene>
<evidence type="ECO:0000313" key="2">
    <source>
        <dbReference type="Proteomes" id="UP001501358"/>
    </source>
</evidence>
<comment type="caution">
    <text evidence="1">The sequence shown here is derived from an EMBL/GenBank/DDBJ whole genome shotgun (WGS) entry which is preliminary data.</text>
</comment>
<protein>
    <submittedName>
        <fullName evidence="1">Uncharacterized protein</fullName>
    </submittedName>
</protein>
<evidence type="ECO:0000313" key="1">
    <source>
        <dbReference type="EMBL" id="GAA2482931.1"/>
    </source>
</evidence>
<sequence length="107" mass="11830">MTTQHTQLPPGVVEITGSECPPGTLGMWRDYRRQGPAYGVGAGYDVDLSRLPVGSSSMARNVSSWVNMTQSDAKLISRTKTRVLRAGESMEEPSQENDTVERIEWVM</sequence>
<organism evidence="1 2">
    <name type="scientific">Streptomyces thermolineatus</name>
    <dbReference type="NCBI Taxonomy" id="44033"/>
    <lineage>
        <taxon>Bacteria</taxon>
        <taxon>Bacillati</taxon>
        <taxon>Actinomycetota</taxon>
        <taxon>Actinomycetes</taxon>
        <taxon>Kitasatosporales</taxon>
        <taxon>Streptomycetaceae</taxon>
        <taxon>Streptomyces</taxon>
    </lineage>
</organism>
<reference evidence="1 2" key="1">
    <citation type="journal article" date="2019" name="Int. J. Syst. Evol. Microbiol.">
        <title>The Global Catalogue of Microorganisms (GCM) 10K type strain sequencing project: providing services to taxonomists for standard genome sequencing and annotation.</title>
        <authorList>
            <consortium name="The Broad Institute Genomics Platform"/>
            <consortium name="The Broad Institute Genome Sequencing Center for Infectious Disease"/>
            <person name="Wu L."/>
            <person name="Ma J."/>
        </authorList>
    </citation>
    <scope>NUCLEOTIDE SEQUENCE [LARGE SCALE GENOMIC DNA]</scope>
    <source>
        <strain evidence="1 2">JCM 6307</strain>
    </source>
</reference>
<dbReference type="RefSeq" id="WP_182315993.1">
    <property type="nucleotide sequence ID" value="NZ_BAAATA010000008.1"/>
</dbReference>
<accession>A0ABN3LHI4</accession>
<name>A0ABN3LHI4_9ACTN</name>